<dbReference type="Proteomes" id="UP000245783">
    <property type="component" value="Unassembled WGS sequence"/>
</dbReference>
<keyword evidence="1" id="KW-1133">Transmembrane helix</keyword>
<organism evidence="2 3">
    <name type="scientific">Ceraceosorus guamensis</name>
    <dbReference type="NCBI Taxonomy" id="1522189"/>
    <lineage>
        <taxon>Eukaryota</taxon>
        <taxon>Fungi</taxon>
        <taxon>Dikarya</taxon>
        <taxon>Basidiomycota</taxon>
        <taxon>Ustilaginomycotina</taxon>
        <taxon>Exobasidiomycetes</taxon>
        <taxon>Ceraceosorales</taxon>
        <taxon>Ceraceosoraceae</taxon>
        <taxon>Ceraceosorus</taxon>
    </lineage>
</organism>
<keyword evidence="1" id="KW-0472">Membrane</keyword>
<dbReference type="InParanoid" id="A0A316VS35"/>
<keyword evidence="1" id="KW-0812">Transmembrane</keyword>
<accession>A0A316VS35</accession>
<name>A0A316VS35_9BASI</name>
<keyword evidence="3" id="KW-1185">Reference proteome</keyword>
<dbReference type="RefSeq" id="XP_025367576.1">
    <property type="nucleotide sequence ID" value="XM_025515267.1"/>
</dbReference>
<gene>
    <name evidence="2" type="ORF">IE81DRAFT_331650</name>
</gene>
<evidence type="ECO:0000256" key="1">
    <source>
        <dbReference type="SAM" id="Phobius"/>
    </source>
</evidence>
<protein>
    <submittedName>
        <fullName evidence="2">Uncharacterized protein</fullName>
    </submittedName>
</protein>
<feature type="transmembrane region" description="Helical" evidence="1">
    <location>
        <begin position="14"/>
        <end position="33"/>
    </location>
</feature>
<sequence>MLVLVAGARGWCSWLVLVLVLVPVRCPSVLLFAQRHAARKSRPSSLRARRNTHAHAHAHAHSIICRLHELERKARLGLLDRSRAVPYRTVQRASYPAAAASASAQG</sequence>
<dbReference type="GeneID" id="37037137"/>
<dbReference type="AlphaFoldDB" id="A0A316VS35"/>
<dbReference type="EMBL" id="KZ819418">
    <property type="protein sequence ID" value="PWN40416.1"/>
    <property type="molecule type" value="Genomic_DNA"/>
</dbReference>
<evidence type="ECO:0000313" key="3">
    <source>
        <dbReference type="Proteomes" id="UP000245783"/>
    </source>
</evidence>
<reference evidence="2 3" key="1">
    <citation type="journal article" date="2018" name="Mol. Biol. Evol.">
        <title>Broad Genomic Sampling Reveals a Smut Pathogenic Ancestry of the Fungal Clade Ustilaginomycotina.</title>
        <authorList>
            <person name="Kijpornyongpan T."/>
            <person name="Mondo S.J."/>
            <person name="Barry K."/>
            <person name="Sandor L."/>
            <person name="Lee J."/>
            <person name="Lipzen A."/>
            <person name="Pangilinan J."/>
            <person name="LaButti K."/>
            <person name="Hainaut M."/>
            <person name="Henrissat B."/>
            <person name="Grigoriev I.V."/>
            <person name="Spatafora J.W."/>
            <person name="Aime M.C."/>
        </authorList>
    </citation>
    <scope>NUCLEOTIDE SEQUENCE [LARGE SCALE GENOMIC DNA]</scope>
    <source>
        <strain evidence="2 3">MCA 4658</strain>
    </source>
</reference>
<evidence type="ECO:0000313" key="2">
    <source>
        <dbReference type="EMBL" id="PWN40416.1"/>
    </source>
</evidence>
<proteinExistence type="predicted"/>